<reference evidence="2" key="2">
    <citation type="submission" date="2018-08" db="UniProtKB">
        <authorList>
            <consortium name="EnsemblPlants"/>
        </authorList>
    </citation>
    <scope>IDENTIFICATION</scope>
    <source>
        <strain evidence="2">Yugu1</strain>
    </source>
</reference>
<dbReference type="AlphaFoldDB" id="K4APF6"/>
<evidence type="ECO:0000313" key="3">
    <source>
        <dbReference type="Proteomes" id="UP000004995"/>
    </source>
</evidence>
<evidence type="ECO:0000256" key="1">
    <source>
        <dbReference type="SAM" id="MobiDB-lite"/>
    </source>
</evidence>
<feature type="region of interest" description="Disordered" evidence="1">
    <location>
        <begin position="1"/>
        <end position="55"/>
    </location>
</feature>
<protein>
    <submittedName>
        <fullName evidence="2">Uncharacterized protein</fullName>
    </submittedName>
</protein>
<keyword evidence="3" id="KW-1185">Reference proteome</keyword>
<organism evidence="2 3">
    <name type="scientific">Setaria italica</name>
    <name type="common">Foxtail millet</name>
    <name type="synonym">Panicum italicum</name>
    <dbReference type="NCBI Taxonomy" id="4555"/>
    <lineage>
        <taxon>Eukaryota</taxon>
        <taxon>Viridiplantae</taxon>
        <taxon>Streptophyta</taxon>
        <taxon>Embryophyta</taxon>
        <taxon>Tracheophyta</taxon>
        <taxon>Spermatophyta</taxon>
        <taxon>Magnoliopsida</taxon>
        <taxon>Liliopsida</taxon>
        <taxon>Poales</taxon>
        <taxon>Poaceae</taxon>
        <taxon>PACMAD clade</taxon>
        <taxon>Panicoideae</taxon>
        <taxon>Panicodae</taxon>
        <taxon>Paniceae</taxon>
        <taxon>Cenchrinae</taxon>
        <taxon>Setaria</taxon>
    </lineage>
</organism>
<dbReference type="EMBL" id="AGNK02005822">
    <property type="status" value="NOT_ANNOTATED_CDS"/>
    <property type="molecule type" value="Genomic_DNA"/>
</dbReference>
<dbReference type="Gramene" id="KQK89887">
    <property type="protein sequence ID" value="KQK89887"/>
    <property type="gene ID" value="SETIT_040804mg"/>
</dbReference>
<evidence type="ECO:0000313" key="2">
    <source>
        <dbReference type="EnsemblPlants" id="KQK89887"/>
    </source>
</evidence>
<proteinExistence type="predicted"/>
<reference evidence="3" key="1">
    <citation type="journal article" date="2012" name="Nat. Biotechnol.">
        <title>Reference genome sequence of the model plant Setaria.</title>
        <authorList>
            <person name="Bennetzen J.L."/>
            <person name="Schmutz J."/>
            <person name="Wang H."/>
            <person name="Percifield R."/>
            <person name="Hawkins J."/>
            <person name="Pontaroli A.C."/>
            <person name="Estep M."/>
            <person name="Feng L."/>
            <person name="Vaughn J.N."/>
            <person name="Grimwood J."/>
            <person name="Jenkins J."/>
            <person name="Barry K."/>
            <person name="Lindquist E."/>
            <person name="Hellsten U."/>
            <person name="Deshpande S."/>
            <person name="Wang X."/>
            <person name="Wu X."/>
            <person name="Mitros T."/>
            <person name="Triplett J."/>
            <person name="Yang X."/>
            <person name="Ye C.Y."/>
            <person name="Mauro-Herrera M."/>
            <person name="Wang L."/>
            <person name="Li P."/>
            <person name="Sharma M."/>
            <person name="Sharma R."/>
            <person name="Ronald P.C."/>
            <person name="Panaud O."/>
            <person name="Kellogg E.A."/>
            <person name="Brutnell T.P."/>
            <person name="Doust A.N."/>
            <person name="Tuskan G.A."/>
            <person name="Rokhsar D."/>
            <person name="Devos K.M."/>
        </authorList>
    </citation>
    <scope>NUCLEOTIDE SEQUENCE [LARGE SCALE GENOMIC DNA]</scope>
    <source>
        <strain evidence="3">cv. Yugu1</strain>
    </source>
</reference>
<dbReference type="InParanoid" id="K4APF6"/>
<dbReference type="HOGENOM" id="CLU_3036013_0_0_1"/>
<accession>K4APF6</accession>
<name>K4APF6_SETIT</name>
<dbReference type="Proteomes" id="UP000004995">
    <property type="component" value="Unassembled WGS sequence"/>
</dbReference>
<sequence>MGKRSAGSASGARCRWNGLAPAPQKGQDHRAEPWCTRENGLSAAPHPRVAQRSGA</sequence>
<dbReference type="EnsemblPlants" id="KQK89887">
    <property type="protein sequence ID" value="KQK89887"/>
    <property type="gene ID" value="SETIT_040804mg"/>
</dbReference>